<dbReference type="InterPro" id="IPR004477">
    <property type="entry name" value="ComEC_N"/>
</dbReference>
<feature type="transmembrane region" description="Helical" evidence="6">
    <location>
        <begin position="451"/>
        <end position="471"/>
    </location>
</feature>
<dbReference type="HOGENOM" id="CLU_010363_5_0_10"/>
<feature type="transmembrane region" description="Helical" evidence="6">
    <location>
        <begin position="255"/>
        <end position="280"/>
    </location>
</feature>
<feature type="transmembrane region" description="Helical" evidence="6">
    <location>
        <begin position="332"/>
        <end position="352"/>
    </location>
</feature>
<keyword evidence="4 6" id="KW-1133">Transmembrane helix</keyword>
<name>G8X6U7_FLACA</name>
<dbReference type="Proteomes" id="UP000005638">
    <property type="component" value="Chromosome"/>
</dbReference>
<comment type="subcellular location">
    <subcellularLocation>
        <location evidence="1">Cell membrane</location>
        <topology evidence="1">Multi-pass membrane protein</topology>
    </subcellularLocation>
</comment>
<keyword evidence="2" id="KW-1003">Cell membrane</keyword>
<dbReference type="KEGG" id="fco:FCOL_04240"/>
<dbReference type="RefSeq" id="WP_014164962.1">
    <property type="nucleotide sequence ID" value="NC_016510.2"/>
</dbReference>
<dbReference type="InterPro" id="IPR052159">
    <property type="entry name" value="Competence_DNA_uptake"/>
</dbReference>
<evidence type="ECO:0000259" key="7">
    <source>
        <dbReference type="Pfam" id="PF03772"/>
    </source>
</evidence>
<evidence type="ECO:0000256" key="1">
    <source>
        <dbReference type="ARBA" id="ARBA00004651"/>
    </source>
</evidence>
<dbReference type="Pfam" id="PF03772">
    <property type="entry name" value="Competence"/>
    <property type="match status" value="1"/>
</dbReference>
<evidence type="ECO:0000313" key="10">
    <source>
        <dbReference type="Proteomes" id="UP000005638"/>
    </source>
</evidence>
<evidence type="ECO:0000256" key="2">
    <source>
        <dbReference type="ARBA" id="ARBA00022475"/>
    </source>
</evidence>
<evidence type="ECO:0000256" key="5">
    <source>
        <dbReference type="ARBA" id="ARBA00023136"/>
    </source>
</evidence>
<dbReference type="STRING" id="1041826.FCOL_04240"/>
<dbReference type="InterPro" id="IPR025405">
    <property type="entry name" value="DUF4131"/>
</dbReference>
<keyword evidence="5 6" id="KW-0472">Membrane</keyword>
<dbReference type="Pfam" id="PF13567">
    <property type="entry name" value="DUF4131"/>
    <property type="match status" value="1"/>
</dbReference>
<dbReference type="AlphaFoldDB" id="G8X6U7"/>
<dbReference type="PANTHER" id="PTHR30619">
    <property type="entry name" value="DNA INTERNALIZATION/COMPETENCE PROTEIN COMEC/REC2"/>
    <property type="match status" value="1"/>
</dbReference>
<evidence type="ECO:0000259" key="8">
    <source>
        <dbReference type="Pfam" id="PF13567"/>
    </source>
</evidence>
<keyword evidence="3 6" id="KW-0812">Transmembrane</keyword>
<dbReference type="NCBIfam" id="TIGR00360">
    <property type="entry name" value="ComEC_N-term"/>
    <property type="match status" value="1"/>
</dbReference>
<dbReference type="EMBL" id="CP003222">
    <property type="protein sequence ID" value="AEW85682.1"/>
    <property type="molecule type" value="Genomic_DNA"/>
</dbReference>
<protein>
    <recommendedName>
        <fullName evidence="11">Competence protein ComEC</fullName>
    </recommendedName>
</protein>
<feature type="transmembrane region" description="Helical" evidence="6">
    <location>
        <begin position="359"/>
        <end position="375"/>
    </location>
</feature>
<keyword evidence="10" id="KW-1185">Reference proteome</keyword>
<sequence>MKLYQFPLIKSVFWFIIGIVLFHFFIFHFLVLISVWIFLVLGSLLLSVGFYKKRKDQLGISIFISLVFTVSGVLISMLHQDSFRLSHFTHLNGYDKKIGIKAVVYERLKSTSTKQRYVISIQSVNQKPCSGKIILNVNKEGKKNPRLIVGAVLLIRGMIHPIQSTLNPGQFDYASYLKKKNIYGQLYAEQEDFKVLKTSAKSVRYYTARFRDRIINTLQNNGFPERELAVLTALVIGQQQGIDEHLIKNYQYAGVIHILSISGLHVGILYLLLDFILTVFLKDKRYSLLKLFFLLLGLWGFAFVAGLAASVVRSTVMFSIIGIGASSKKQVNIYNTLAASVLIILIVQPAFLFDIGFQLSYLAVLSIVSMQPIVIKLWNPSNQVLNFFWKLFVVSLVAQIGTLPLSLYYFHQIPGLFFVANLLVIPLLEYIIMPLGVLVVLLAYIDGTFEGLIWVLVKMIQVMNTIIESIASFEECIWKGIPFSFDLMLVSYLIIITFFIWVQKPSFTKIVFFLGFLLLFQSVLLLKKIGASYQEKLIVFHLPKQKLIGVSKNGTTVVYSDSAIRKGSYLERVLNDYQVETVNEKLVKKNKKQCVFWISGKKVLLIDSDDCIRNKVKVDFLIVSNSPRINLERVIAMYHPQKIIADGSNFKSYVKCFQKTCLKRKIPFHNTFEKGSCIIE</sequence>
<feature type="transmembrane region" description="Helical" evidence="6">
    <location>
        <begin position="58"/>
        <end position="78"/>
    </location>
</feature>
<feature type="transmembrane region" description="Helical" evidence="6">
    <location>
        <begin position="292"/>
        <end position="312"/>
    </location>
</feature>
<evidence type="ECO:0000256" key="3">
    <source>
        <dbReference type="ARBA" id="ARBA00022692"/>
    </source>
</evidence>
<gene>
    <name evidence="9" type="ordered locus">FCOL_04240</name>
</gene>
<feature type="transmembrane region" description="Helical" evidence="6">
    <location>
        <begin position="387"/>
        <end position="410"/>
    </location>
</feature>
<organism evidence="9 10">
    <name type="scientific">Flavobacterium columnare (strain ATCC 49512 / CIP 103533 / TG 44/87)</name>
    <dbReference type="NCBI Taxonomy" id="1041826"/>
    <lineage>
        <taxon>Bacteria</taxon>
        <taxon>Pseudomonadati</taxon>
        <taxon>Bacteroidota</taxon>
        <taxon>Flavobacteriia</taxon>
        <taxon>Flavobacteriales</taxon>
        <taxon>Flavobacteriaceae</taxon>
        <taxon>Flavobacterium</taxon>
    </lineage>
</organism>
<feature type="domain" description="ComEC/Rec2-related protein" evidence="7">
    <location>
        <begin position="234"/>
        <end position="503"/>
    </location>
</feature>
<evidence type="ECO:0000313" key="9">
    <source>
        <dbReference type="EMBL" id="AEW85682.1"/>
    </source>
</evidence>
<evidence type="ECO:0000256" key="6">
    <source>
        <dbReference type="SAM" id="Phobius"/>
    </source>
</evidence>
<feature type="transmembrane region" description="Helical" evidence="6">
    <location>
        <begin position="483"/>
        <end position="501"/>
    </location>
</feature>
<dbReference type="PANTHER" id="PTHR30619:SF1">
    <property type="entry name" value="RECOMBINATION PROTEIN 2"/>
    <property type="match status" value="1"/>
</dbReference>
<evidence type="ECO:0008006" key="11">
    <source>
        <dbReference type="Google" id="ProtNLM"/>
    </source>
</evidence>
<feature type="domain" description="DUF4131" evidence="8">
    <location>
        <begin position="33"/>
        <end position="192"/>
    </location>
</feature>
<feature type="transmembrane region" description="Helical" evidence="6">
    <location>
        <begin position="12"/>
        <end position="29"/>
    </location>
</feature>
<reference evidence="9 10" key="1">
    <citation type="journal article" date="2012" name="J. Bacteriol.">
        <title>Genome Sequence of the Fish Pathogen Flavobacterium columnare ATCC 49512.</title>
        <authorList>
            <person name="Tekedar H.C."/>
            <person name="Karsi A."/>
            <person name="Gillaspy A.F."/>
            <person name="Dyer D.W."/>
            <person name="Benton N.R."/>
            <person name="Zaitshik J."/>
            <person name="Vamenta S."/>
            <person name="Banes M.M."/>
            <person name="Gulsoy N."/>
            <person name="Aboko-Cole M."/>
            <person name="Waldbieser G.C."/>
            <person name="Lawrence M.L."/>
        </authorList>
    </citation>
    <scope>NUCLEOTIDE SEQUENCE [LARGE SCALE GENOMIC DNA]</scope>
    <source>
        <strain evidence="10">ATCC 49512 / CIP 103533 / TG 44/87</strain>
    </source>
</reference>
<evidence type="ECO:0000256" key="4">
    <source>
        <dbReference type="ARBA" id="ARBA00022989"/>
    </source>
</evidence>
<proteinExistence type="predicted"/>
<dbReference type="GO" id="GO:0005886">
    <property type="term" value="C:plasma membrane"/>
    <property type="evidence" value="ECO:0007669"/>
    <property type="project" value="UniProtKB-SubCell"/>
</dbReference>
<feature type="transmembrane region" description="Helical" evidence="6">
    <location>
        <begin position="422"/>
        <end position="445"/>
    </location>
</feature>
<accession>G8X6U7</accession>
<feature type="transmembrane region" description="Helical" evidence="6">
    <location>
        <begin position="507"/>
        <end position="526"/>
    </location>
</feature>
<dbReference type="eggNOG" id="COG0658">
    <property type="taxonomic scope" value="Bacteria"/>
</dbReference>